<dbReference type="PANTHER" id="PTHR16201:SF37">
    <property type="entry name" value="PQ-LOOP REPEAT-CONTAINING PROTEIN"/>
    <property type="match status" value="1"/>
</dbReference>
<dbReference type="Proteomes" id="UP000663419">
    <property type="component" value="Chromosome 3"/>
</dbReference>
<feature type="transmembrane region" description="Helical" evidence="5">
    <location>
        <begin position="78"/>
        <end position="96"/>
    </location>
</feature>
<proteinExistence type="predicted"/>
<name>A0A8A1LHR0_AJEC8</name>
<evidence type="ECO:0000313" key="6">
    <source>
        <dbReference type="EMBL" id="QSS53456.1"/>
    </source>
</evidence>
<evidence type="ECO:0000256" key="4">
    <source>
        <dbReference type="ARBA" id="ARBA00023136"/>
    </source>
</evidence>
<gene>
    <name evidence="6" type="ORF">I7I53_00724</name>
</gene>
<reference evidence="6" key="1">
    <citation type="submission" date="2021-01" db="EMBL/GenBank/DDBJ databases">
        <title>Chromosome-level genome assembly of a human fungal pathogen reveals clustering of transcriptionally co-regulated genes.</title>
        <authorList>
            <person name="Voorhies M."/>
            <person name="Cohen S."/>
            <person name="Shea T.P."/>
            <person name="Petrus S."/>
            <person name="Munoz J.F."/>
            <person name="Poplawski S."/>
            <person name="Goldman W.E."/>
            <person name="Michael T."/>
            <person name="Cuomo C.A."/>
            <person name="Sil A."/>
            <person name="Beyhan S."/>
        </authorList>
    </citation>
    <scope>NUCLEOTIDE SEQUENCE</scope>
    <source>
        <strain evidence="6">H88</strain>
    </source>
</reference>
<accession>A0A8A1LHR0</accession>
<dbReference type="EMBL" id="CP069104">
    <property type="protein sequence ID" value="QSS53456.1"/>
    <property type="molecule type" value="Genomic_DNA"/>
</dbReference>
<dbReference type="VEuPathDB" id="FungiDB:I7I53_00724"/>
<evidence type="ECO:0000256" key="5">
    <source>
        <dbReference type="SAM" id="Phobius"/>
    </source>
</evidence>
<sequence>MQMVAEDGKIPTAADVLGTIGTALWSIQLIPQIWYNWTKKNTEGLPASTMFIWALSAVCLGIYLVLEQVNIPLQIQPQMFGTLCAICWAQVLYYSHGYTSGEAIAAGVMSAAFLGGSETLFIVTFQVPYNKGVTWPAILFGVLAMVFIIIGLIPIYNELWKRQGRVVGISWIFLSMDALGALFSLLSLVVEGTFSIIGGTAYILVLILELGIFISHIIWKLRFWELCQAAKAHGMSFDEFMRLERNGANNNSSIISSNNSSSAHRELGCSPDDCARKSPAPYAVPNANLEGGVSGGEASVDGKIC</sequence>
<evidence type="ECO:0000256" key="1">
    <source>
        <dbReference type="ARBA" id="ARBA00004141"/>
    </source>
</evidence>
<evidence type="ECO:0000256" key="2">
    <source>
        <dbReference type="ARBA" id="ARBA00022692"/>
    </source>
</evidence>
<evidence type="ECO:0000313" key="7">
    <source>
        <dbReference type="Proteomes" id="UP000663419"/>
    </source>
</evidence>
<organism evidence="6 7">
    <name type="scientific">Ajellomyces capsulatus (strain H88)</name>
    <name type="common">Darling's disease fungus</name>
    <name type="synonym">Histoplasma capsulatum</name>
    <dbReference type="NCBI Taxonomy" id="544711"/>
    <lineage>
        <taxon>Eukaryota</taxon>
        <taxon>Fungi</taxon>
        <taxon>Dikarya</taxon>
        <taxon>Ascomycota</taxon>
        <taxon>Pezizomycotina</taxon>
        <taxon>Eurotiomycetes</taxon>
        <taxon>Eurotiomycetidae</taxon>
        <taxon>Onygenales</taxon>
        <taxon>Ajellomycetaceae</taxon>
        <taxon>Histoplasma</taxon>
    </lineage>
</organism>
<dbReference type="InterPro" id="IPR051415">
    <property type="entry name" value="LAAT-1"/>
</dbReference>
<keyword evidence="4 5" id="KW-0472">Membrane</keyword>
<feature type="transmembrane region" description="Helical" evidence="5">
    <location>
        <begin position="16"/>
        <end position="35"/>
    </location>
</feature>
<keyword evidence="2 5" id="KW-0812">Transmembrane</keyword>
<feature type="transmembrane region" description="Helical" evidence="5">
    <location>
        <begin position="133"/>
        <end position="156"/>
    </location>
</feature>
<feature type="transmembrane region" description="Helical" evidence="5">
    <location>
        <begin position="196"/>
        <end position="219"/>
    </location>
</feature>
<dbReference type="SMART" id="SM00679">
    <property type="entry name" value="CTNS"/>
    <property type="match status" value="2"/>
</dbReference>
<comment type="subcellular location">
    <subcellularLocation>
        <location evidence="1">Membrane</location>
        <topology evidence="1">Multi-pass membrane protein</topology>
    </subcellularLocation>
</comment>
<feature type="transmembrane region" description="Helical" evidence="5">
    <location>
        <begin position="103"/>
        <end position="127"/>
    </location>
</feature>
<dbReference type="Gene3D" id="1.20.1280.290">
    <property type="match status" value="1"/>
</dbReference>
<dbReference type="PANTHER" id="PTHR16201">
    <property type="entry name" value="SEVEN TRANSMEMBRANE PROTEIN 1-RELATED"/>
    <property type="match status" value="1"/>
</dbReference>
<dbReference type="Pfam" id="PF04193">
    <property type="entry name" value="PQ-loop"/>
    <property type="match status" value="1"/>
</dbReference>
<feature type="transmembrane region" description="Helical" evidence="5">
    <location>
        <begin position="168"/>
        <end position="190"/>
    </location>
</feature>
<keyword evidence="3 5" id="KW-1133">Transmembrane helix</keyword>
<protein>
    <submittedName>
        <fullName evidence="6">PQ loop repeat protein</fullName>
    </submittedName>
</protein>
<dbReference type="AlphaFoldDB" id="A0A8A1LHR0"/>
<evidence type="ECO:0000256" key="3">
    <source>
        <dbReference type="ARBA" id="ARBA00022989"/>
    </source>
</evidence>
<feature type="transmembrane region" description="Helical" evidence="5">
    <location>
        <begin position="47"/>
        <end position="66"/>
    </location>
</feature>
<dbReference type="InterPro" id="IPR006603">
    <property type="entry name" value="PQ-loop_rpt"/>
</dbReference>
<dbReference type="GO" id="GO:0016020">
    <property type="term" value="C:membrane"/>
    <property type="evidence" value="ECO:0007669"/>
    <property type="project" value="UniProtKB-SubCell"/>
</dbReference>